<dbReference type="AlphaFoldDB" id="A0A167KRL7"/>
<dbReference type="Proteomes" id="UP000076738">
    <property type="component" value="Unassembled WGS sequence"/>
</dbReference>
<organism evidence="1 2">
    <name type="scientific">Calocera viscosa (strain TUFC12733)</name>
    <dbReference type="NCBI Taxonomy" id="1330018"/>
    <lineage>
        <taxon>Eukaryota</taxon>
        <taxon>Fungi</taxon>
        <taxon>Dikarya</taxon>
        <taxon>Basidiomycota</taxon>
        <taxon>Agaricomycotina</taxon>
        <taxon>Dacrymycetes</taxon>
        <taxon>Dacrymycetales</taxon>
        <taxon>Dacrymycetaceae</taxon>
        <taxon>Calocera</taxon>
    </lineage>
</organism>
<protein>
    <submittedName>
        <fullName evidence="1">Uncharacterized protein</fullName>
    </submittedName>
</protein>
<proteinExistence type="predicted"/>
<name>A0A167KRL7_CALVF</name>
<evidence type="ECO:0000313" key="2">
    <source>
        <dbReference type="Proteomes" id="UP000076738"/>
    </source>
</evidence>
<sequence>MHPVPLGNGCCSPPPTPLPLLRCDLSALWTWLWKATWTVPAWNVACYWNVRRISERCAVTSSYSSPFARRGPLRVRLEVRLRPGSCRPGRSRPQFMQLCNVQCAVRRPMGDGPTDGWPSRLSSGGKWKHRLGRSDGRMRVRGNGLVPRCFRGREMQGFRGFAWAWDGGERSGVRYKGFSLEWGCVALQLVRCGVGCRYDRCVCVRSG</sequence>
<accession>A0A167KRL7</accession>
<evidence type="ECO:0000313" key="1">
    <source>
        <dbReference type="EMBL" id="KZO94932.1"/>
    </source>
</evidence>
<reference evidence="1 2" key="1">
    <citation type="journal article" date="2016" name="Mol. Biol. Evol.">
        <title>Comparative Genomics of Early-Diverging Mushroom-Forming Fungi Provides Insights into the Origins of Lignocellulose Decay Capabilities.</title>
        <authorList>
            <person name="Nagy L.G."/>
            <person name="Riley R."/>
            <person name="Tritt A."/>
            <person name="Adam C."/>
            <person name="Daum C."/>
            <person name="Floudas D."/>
            <person name="Sun H."/>
            <person name="Yadav J.S."/>
            <person name="Pangilinan J."/>
            <person name="Larsson K.H."/>
            <person name="Matsuura K."/>
            <person name="Barry K."/>
            <person name="Labutti K."/>
            <person name="Kuo R."/>
            <person name="Ohm R.A."/>
            <person name="Bhattacharya S.S."/>
            <person name="Shirouzu T."/>
            <person name="Yoshinaga Y."/>
            <person name="Martin F.M."/>
            <person name="Grigoriev I.V."/>
            <person name="Hibbett D.S."/>
        </authorList>
    </citation>
    <scope>NUCLEOTIDE SEQUENCE [LARGE SCALE GENOMIC DNA]</scope>
    <source>
        <strain evidence="1 2">TUFC12733</strain>
    </source>
</reference>
<dbReference type="EMBL" id="KV417292">
    <property type="protein sequence ID" value="KZO94932.1"/>
    <property type="molecule type" value="Genomic_DNA"/>
</dbReference>
<gene>
    <name evidence="1" type="ORF">CALVIDRAFT_194128</name>
</gene>
<keyword evidence="2" id="KW-1185">Reference proteome</keyword>